<keyword evidence="8 15" id="KW-0479">Metal-binding</keyword>
<evidence type="ECO:0000256" key="9">
    <source>
        <dbReference type="ARBA" id="ARBA00023002"/>
    </source>
</evidence>
<keyword evidence="20" id="KW-1185">Reference proteome</keyword>
<dbReference type="SUPFAM" id="SSF102114">
    <property type="entry name" value="Radical SAM enzymes"/>
    <property type="match status" value="1"/>
</dbReference>
<feature type="binding site" evidence="17">
    <location>
        <position position="60"/>
    </location>
    <ligand>
        <name>[4Fe-4S] cluster</name>
        <dbReference type="ChEBI" id="CHEBI:49883"/>
        <note>4Fe-4S-S-AdoMet</note>
    </ligand>
</feature>
<feature type="binding site" evidence="16">
    <location>
        <position position="324"/>
    </location>
    <ligand>
        <name>S-adenosyl-L-methionine</name>
        <dbReference type="ChEBI" id="CHEBI:59789"/>
        <label>1</label>
    </ligand>
</feature>
<evidence type="ECO:0000256" key="11">
    <source>
        <dbReference type="ARBA" id="ARBA00023014"/>
    </source>
</evidence>
<keyword evidence="6 15" id="KW-0963">Cytoplasm</keyword>
<dbReference type="CDD" id="cd01335">
    <property type="entry name" value="Radical_SAM"/>
    <property type="match status" value="1"/>
</dbReference>
<evidence type="ECO:0000256" key="2">
    <source>
        <dbReference type="ARBA" id="ARBA00004785"/>
    </source>
</evidence>
<feature type="binding site" evidence="16">
    <location>
        <position position="50"/>
    </location>
    <ligand>
        <name>S-adenosyl-L-methionine</name>
        <dbReference type="ChEBI" id="CHEBI:59789"/>
        <label>1</label>
    </ligand>
</feature>
<keyword evidence="11 15" id="KW-0411">Iron-sulfur</keyword>
<feature type="binding site" evidence="16">
    <location>
        <position position="179"/>
    </location>
    <ligand>
        <name>S-adenosyl-L-methionine</name>
        <dbReference type="ChEBI" id="CHEBI:59789"/>
        <label>2</label>
    </ligand>
</feature>
<dbReference type="GO" id="GO:0006782">
    <property type="term" value="P:protoporphyrinogen IX biosynthetic process"/>
    <property type="evidence" value="ECO:0007669"/>
    <property type="project" value="UniProtKB-UniPathway"/>
</dbReference>
<evidence type="ECO:0000256" key="8">
    <source>
        <dbReference type="ARBA" id="ARBA00022723"/>
    </source>
</evidence>
<comment type="function">
    <text evidence="13">Involved in the heme biosynthesis. Catalyzes the anaerobic oxidative decarboxylation of propionate groups of rings A and B of coproporphyrinogen III to yield the vinyl groups in protoporphyrinogen IX.</text>
</comment>
<evidence type="ECO:0000256" key="14">
    <source>
        <dbReference type="ARBA" id="ARBA00048321"/>
    </source>
</evidence>
<comment type="caution">
    <text evidence="19">The sequence shown here is derived from an EMBL/GenBank/DDBJ whole genome shotgun (WGS) entry which is preliminary data.</text>
</comment>
<dbReference type="InterPro" id="IPR007197">
    <property type="entry name" value="rSAM"/>
</dbReference>
<dbReference type="GO" id="GO:0005737">
    <property type="term" value="C:cytoplasm"/>
    <property type="evidence" value="ECO:0007669"/>
    <property type="project" value="UniProtKB-SubCell"/>
</dbReference>
<evidence type="ECO:0000256" key="1">
    <source>
        <dbReference type="ARBA" id="ARBA00004496"/>
    </source>
</evidence>
<dbReference type="GO" id="GO:0051989">
    <property type="term" value="F:coproporphyrinogen dehydrogenase activity"/>
    <property type="evidence" value="ECO:0007669"/>
    <property type="project" value="UniProtKB-EC"/>
</dbReference>
<sequence>MTQDLLKRYGGAVPRYTSYPTAPHFSDAVTETDYRDRLSHLPSGEPVSLYLHVPYCDTLCWFCGCHTKITRVYKPVQSYVDTAIAELRLLADAAGNRLKLGHLHWGGGSPTLMRPEEILRLAEATKGVLPHAPDFEFAVEIDPRETGPDRIAALAESGLTRASIGIQDFDPEVQKAINRMQSYEETARTVQDLRRFGVHALNLDLMYGLPYQTQERTLETIRTALWLRPGRVALFGYAHVPWMKTHMRMIPEEALPGPEERLETAEAAAELLVSAGYRRIGLDHFALPEDSLSVAQDNGTLRRNFQGYTTDQADTLLAVGASGIGRLPDMFVQNEPSLQTYARQVSGGILPIAKGVVLSADDRLRAAVIERLMCDFAVDLNMLIASHGASADCLADADGMLSRMEDDGLLTRSHGKLTLTTDGRPYVRQVAACFDSYFRGGAARHSSAV</sequence>
<dbReference type="SFLD" id="SFLDG01065">
    <property type="entry name" value="anaerobic_coproporphyrinogen-I"/>
    <property type="match status" value="1"/>
</dbReference>
<evidence type="ECO:0000256" key="15">
    <source>
        <dbReference type="PIRNR" id="PIRNR000167"/>
    </source>
</evidence>
<comment type="subunit">
    <text evidence="4">Monomer.</text>
</comment>
<evidence type="ECO:0000256" key="13">
    <source>
        <dbReference type="ARBA" id="ARBA00024295"/>
    </source>
</evidence>
<dbReference type="InterPro" id="IPR006638">
    <property type="entry name" value="Elp3/MiaA/NifB-like_rSAM"/>
</dbReference>
<dbReference type="SFLD" id="SFLDG01082">
    <property type="entry name" value="B12-binding_domain_containing"/>
    <property type="match status" value="1"/>
</dbReference>
<evidence type="ECO:0000256" key="3">
    <source>
        <dbReference type="ARBA" id="ARBA00005493"/>
    </source>
</evidence>
<comment type="catalytic activity">
    <reaction evidence="14 15">
        <text>coproporphyrinogen III + 2 S-adenosyl-L-methionine = protoporphyrinogen IX + 2 5'-deoxyadenosine + 2 L-methionine + 2 CO2</text>
        <dbReference type="Rhea" id="RHEA:15425"/>
        <dbReference type="ChEBI" id="CHEBI:16526"/>
        <dbReference type="ChEBI" id="CHEBI:17319"/>
        <dbReference type="ChEBI" id="CHEBI:57307"/>
        <dbReference type="ChEBI" id="CHEBI:57309"/>
        <dbReference type="ChEBI" id="CHEBI:57844"/>
        <dbReference type="ChEBI" id="CHEBI:59789"/>
        <dbReference type="EC" id="1.3.98.3"/>
    </reaction>
</comment>
<dbReference type="PANTHER" id="PTHR13932:SF6">
    <property type="entry name" value="OXYGEN-INDEPENDENT COPROPORPHYRINOGEN III OXIDASE"/>
    <property type="match status" value="1"/>
</dbReference>
<dbReference type="PROSITE" id="PS51918">
    <property type="entry name" value="RADICAL_SAM"/>
    <property type="match status" value="1"/>
</dbReference>
<keyword evidence="7 15" id="KW-0949">S-adenosyl-L-methionine</keyword>
<comment type="similarity">
    <text evidence="3 15">Belongs to the anaerobic coproporphyrinogen-III oxidase family.</text>
</comment>
<feature type="binding site" evidence="16">
    <location>
        <position position="238"/>
    </location>
    <ligand>
        <name>S-adenosyl-L-methionine</name>
        <dbReference type="ChEBI" id="CHEBI:59789"/>
        <label>2</label>
    </ligand>
</feature>
<dbReference type="GO" id="GO:0051539">
    <property type="term" value="F:4 iron, 4 sulfur cluster binding"/>
    <property type="evidence" value="ECO:0007669"/>
    <property type="project" value="UniProtKB-KW"/>
</dbReference>
<evidence type="ECO:0000256" key="16">
    <source>
        <dbReference type="PIRSR" id="PIRSR000167-1"/>
    </source>
</evidence>
<dbReference type="InterPro" id="IPR023404">
    <property type="entry name" value="rSAM_horseshoe"/>
</dbReference>
<dbReference type="SFLD" id="SFLDS00029">
    <property type="entry name" value="Radical_SAM"/>
    <property type="match status" value="1"/>
</dbReference>
<protein>
    <recommendedName>
        <fullName evidence="15">Coproporphyrinogen-III oxidase</fullName>
        <ecNumber evidence="15">1.3.98.3</ecNumber>
    </recommendedName>
</protein>
<dbReference type="GO" id="GO:0046872">
    <property type="term" value="F:metal ion binding"/>
    <property type="evidence" value="ECO:0007669"/>
    <property type="project" value="UniProtKB-KW"/>
</dbReference>
<evidence type="ECO:0000313" key="20">
    <source>
        <dbReference type="Proteomes" id="UP000539372"/>
    </source>
</evidence>
<name>A0A7Y0DZP6_9PROT</name>
<comment type="cofactor">
    <cofactor evidence="15 17">
        <name>[4Fe-4S] cluster</name>
        <dbReference type="ChEBI" id="CHEBI:49883"/>
    </cofactor>
    <text evidence="15 17">Binds 1 [4Fe-4S] cluster. The cluster is coordinated with 3 cysteines and an exchangeable S-adenosyl-L-methionine.</text>
</comment>
<dbReference type="RefSeq" id="WP_169624821.1">
    <property type="nucleotide sequence ID" value="NZ_JABBNT010000002.1"/>
</dbReference>
<evidence type="ECO:0000256" key="7">
    <source>
        <dbReference type="ARBA" id="ARBA00022691"/>
    </source>
</evidence>
<keyword evidence="9 15" id="KW-0560">Oxidoreductase</keyword>
<evidence type="ECO:0000259" key="18">
    <source>
        <dbReference type="PROSITE" id="PS51918"/>
    </source>
</evidence>
<proteinExistence type="inferred from homology"/>
<dbReference type="PIRSF" id="PIRSF000167">
    <property type="entry name" value="HemN"/>
    <property type="match status" value="1"/>
</dbReference>
<feature type="binding site" evidence="17">
    <location>
        <position position="56"/>
    </location>
    <ligand>
        <name>[4Fe-4S] cluster</name>
        <dbReference type="ChEBI" id="CHEBI:49883"/>
        <note>4Fe-4S-S-AdoMet</note>
    </ligand>
</feature>
<dbReference type="Gene3D" id="1.10.10.920">
    <property type="match status" value="1"/>
</dbReference>
<feature type="binding site" evidence="16">
    <location>
        <position position="167"/>
    </location>
    <ligand>
        <name>S-adenosyl-L-methionine</name>
        <dbReference type="ChEBI" id="CHEBI:59789"/>
        <label>2</label>
    </ligand>
</feature>
<evidence type="ECO:0000256" key="17">
    <source>
        <dbReference type="PIRSR" id="PIRSR000167-2"/>
    </source>
</evidence>
<dbReference type="Pfam" id="PF04055">
    <property type="entry name" value="Radical_SAM"/>
    <property type="match status" value="1"/>
</dbReference>
<feature type="binding site" evidence="16">
    <location>
        <position position="140"/>
    </location>
    <ligand>
        <name>S-adenosyl-L-methionine</name>
        <dbReference type="ChEBI" id="CHEBI:59789"/>
        <label>1</label>
    </ligand>
</feature>
<gene>
    <name evidence="19" type="primary">hemN</name>
    <name evidence="19" type="ORF">HH303_08640</name>
</gene>
<feature type="binding site" evidence="16">
    <location>
        <position position="204"/>
    </location>
    <ligand>
        <name>S-adenosyl-L-methionine</name>
        <dbReference type="ChEBI" id="CHEBI:59789"/>
        <label>2</label>
    </ligand>
</feature>
<dbReference type="InterPro" id="IPR058240">
    <property type="entry name" value="rSAM_sf"/>
</dbReference>
<keyword evidence="5 15" id="KW-0004">4Fe-4S</keyword>
<reference evidence="19 20" key="1">
    <citation type="submission" date="2020-04" db="EMBL/GenBank/DDBJ databases">
        <title>Rhodospirillaceae bacterium KN72 isolated from deep sea.</title>
        <authorList>
            <person name="Zhang D.-C."/>
        </authorList>
    </citation>
    <scope>NUCLEOTIDE SEQUENCE [LARGE SCALE GENOMIC DNA]</scope>
    <source>
        <strain evidence="19 20">KN72</strain>
    </source>
</reference>
<evidence type="ECO:0000256" key="10">
    <source>
        <dbReference type="ARBA" id="ARBA00023004"/>
    </source>
</evidence>
<dbReference type="SMART" id="SM00729">
    <property type="entry name" value="Elp3"/>
    <property type="match status" value="1"/>
</dbReference>
<dbReference type="GO" id="GO:0004109">
    <property type="term" value="F:coproporphyrinogen oxidase activity"/>
    <property type="evidence" value="ECO:0007669"/>
    <property type="project" value="InterPro"/>
</dbReference>
<comment type="pathway">
    <text evidence="2 15">Porphyrin-containing compound metabolism; protoporphyrin-IX biosynthesis; protoporphyrinogen-IX from coproporphyrinogen-III (AdoMet route): step 1/1.</text>
</comment>
<dbReference type="InterPro" id="IPR004558">
    <property type="entry name" value="Coprogen_oxidase_HemN"/>
</dbReference>
<dbReference type="AlphaFoldDB" id="A0A7Y0DZP6"/>
<keyword evidence="12 15" id="KW-0627">Porphyrin biosynthesis</keyword>
<feature type="binding site" evidence="16">
    <location>
        <position position="107"/>
    </location>
    <ligand>
        <name>S-adenosyl-L-methionine</name>
        <dbReference type="ChEBI" id="CHEBI:59789"/>
        <label>1</label>
    </ligand>
</feature>
<dbReference type="EC" id="1.3.98.3" evidence="15"/>
<feature type="domain" description="Radical SAM core" evidence="18">
    <location>
        <begin position="41"/>
        <end position="283"/>
    </location>
</feature>
<evidence type="ECO:0000313" key="19">
    <source>
        <dbReference type="EMBL" id="NMM44545.1"/>
    </source>
</evidence>
<dbReference type="InterPro" id="IPR034505">
    <property type="entry name" value="Coproporphyrinogen-III_oxidase"/>
</dbReference>
<dbReference type="EMBL" id="JABBNT010000002">
    <property type="protein sequence ID" value="NMM44545.1"/>
    <property type="molecule type" value="Genomic_DNA"/>
</dbReference>
<keyword evidence="10 15" id="KW-0408">Iron</keyword>
<dbReference type="InterPro" id="IPR010723">
    <property type="entry name" value="HemN_C"/>
</dbReference>
<dbReference type="Proteomes" id="UP000539372">
    <property type="component" value="Unassembled WGS sequence"/>
</dbReference>
<evidence type="ECO:0000256" key="4">
    <source>
        <dbReference type="ARBA" id="ARBA00011245"/>
    </source>
</evidence>
<evidence type="ECO:0000256" key="6">
    <source>
        <dbReference type="ARBA" id="ARBA00022490"/>
    </source>
</evidence>
<evidence type="ECO:0000256" key="12">
    <source>
        <dbReference type="ARBA" id="ARBA00023244"/>
    </source>
</evidence>
<dbReference type="Gene3D" id="3.80.30.20">
    <property type="entry name" value="tm_1862 like domain"/>
    <property type="match status" value="1"/>
</dbReference>
<dbReference type="PANTHER" id="PTHR13932">
    <property type="entry name" value="COPROPORPHYRINIGEN III OXIDASE"/>
    <property type="match status" value="1"/>
</dbReference>
<evidence type="ECO:0000256" key="5">
    <source>
        <dbReference type="ARBA" id="ARBA00022485"/>
    </source>
</evidence>
<dbReference type="Pfam" id="PF06969">
    <property type="entry name" value="HemN_C"/>
    <property type="match status" value="1"/>
</dbReference>
<dbReference type="UniPathway" id="UPA00251">
    <property type="reaction ID" value="UER00323"/>
</dbReference>
<comment type="subcellular location">
    <subcellularLocation>
        <location evidence="1 15">Cytoplasm</location>
    </subcellularLocation>
</comment>
<feature type="binding site" evidence="17">
    <location>
        <position position="63"/>
    </location>
    <ligand>
        <name>[4Fe-4S] cluster</name>
        <dbReference type="ChEBI" id="CHEBI:49883"/>
        <note>4Fe-4S-S-AdoMet</note>
    </ligand>
</feature>
<accession>A0A7Y0DZP6</accession>
<dbReference type="NCBIfam" id="TIGR00538">
    <property type="entry name" value="hemN"/>
    <property type="match status" value="1"/>
</dbReference>
<organism evidence="19 20">
    <name type="scientific">Pacificispira spongiicola</name>
    <dbReference type="NCBI Taxonomy" id="2729598"/>
    <lineage>
        <taxon>Bacteria</taxon>
        <taxon>Pseudomonadati</taxon>
        <taxon>Pseudomonadota</taxon>
        <taxon>Alphaproteobacteria</taxon>
        <taxon>Rhodospirillales</taxon>
        <taxon>Rhodospirillaceae</taxon>
        <taxon>Pacificispira</taxon>
    </lineage>
</organism>
<feature type="binding site" evidence="16">
    <location>
        <begin position="62"/>
        <end position="64"/>
    </location>
    <ligand>
        <name>S-adenosyl-L-methionine</name>
        <dbReference type="ChEBI" id="CHEBI:59789"/>
        <label>2</label>
    </ligand>
</feature>